<dbReference type="Gene3D" id="3.90.1640.10">
    <property type="entry name" value="inorganic pyrophosphatase (n-terminal core)"/>
    <property type="match status" value="1"/>
</dbReference>
<dbReference type="InterPro" id="IPR051319">
    <property type="entry name" value="Oligoribo/pAp-PDE_c-di-AMP_PDE"/>
</dbReference>
<evidence type="ECO:0000259" key="1">
    <source>
        <dbReference type="Pfam" id="PF01368"/>
    </source>
</evidence>
<evidence type="ECO:0000313" key="4">
    <source>
        <dbReference type="Proteomes" id="UP000006078"/>
    </source>
</evidence>
<dbReference type="eggNOG" id="COG0618">
    <property type="taxonomic scope" value="Bacteria"/>
</dbReference>
<dbReference type="InterPro" id="IPR038763">
    <property type="entry name" value="DHH_sf"/>
</dbReference>
<dbReference type="RefSeq" id="WP_004599989.1">
    <property type="nucleotide sequence ID" value="NZ_HF541865.1"/>
</dbReference>
<dbReference type="PANTHER" id="PTHR47618">
    <property type="entry name" value="BIFUNCTIONAL OLIGORIBONUCLEASE AND PAP PHOSPHATASE NRNA"/>
    <property type="match status" value="1"/>
</dbReference>
<dbReference type="GO" id="GO:0003676">
    <property type="term" value="F:nucleic acid binding"/>
    <property type="evidence" value="ECO:0007669"/>
    <property type="project" value="InterPro"/>
</dbReference>
<dbReference type="PATRIC" id="fig|883169.3.peg.94"/>
<gene>
    <name evidence="3" type="ORF">HMPREF9719_00099</name>
</gene>
<evidence type="ECO:0000313" key="3">
    <source>
        <dbReference type="EMBL" id="EJZ82988.1"/>
    </source>
</evidence>
<dbReference type="Pfam" id="PF01368">
    <property type="entry name" value="DHH"/>
    <property type="match status" value="1"/>
</dbReference>
<dbReference type="Gene3D" id="3.10.310.30">
    <property type="match status" value="1"/>
</dbReference>
<comment type="caution">
    <text evidence="3">The sequence shown here is derived from an EMBL/GenBank/DDBJ whole genome shotgun (WGS) entry which is preliminary data.</text>
</comment>
<dbReference type="SUPFAM" id="SSF64182">
    <property type="entry name" value="DHH phosphoesterases"/>
    <property type="match status" value="1"/>
</dbReference>
<protein>
    <submittedName>
        <fullName evidence="3">Uncharacterized protein</fullName>
    </submittedName>
</protein>
<dbReference type="STRING" id="29321.AAV33_08160"/>
<dbReference type="InterPro" id="IPR003156">
    <property type="entry name" value="DHHA1_dom"/>
</dbReference>
<organism evidence="3 4">
    <name type="scientific">Corynebacterium otitidis ATCC 51513</name>
    <dbReference type="NCBI Taxonomy" id="883169"/>
    <lineage>
        <taxon>Bacteria</taxon>
        <taxon>Bacillati</taxon>
        <taxon>Actinomycetota</taxon>
        <taxon>Actinomycetes</taxon>
        <taxon>Mycobacteriales</taxon>
        <taxon>Corynebacteriaceae</taxon>
        <taxon>Corynebacterium</taxon>
    </lineage>
</organism>
<dbReference type="AlphaFoldDB" id="K0YIJ2"/>
<evidence type="ECO:0000259" key="2">
    <source>
        <dbReference type="Pfam" id="PF02272"/>
    </source>
</evidence>
<feature type="domain" description="DDH" evidence="1">
    <location>
        <begin position="38"/>
        <end position="185"/>
    </location>
</feature>
<accession>K0YIJ2</accession>
<keyword evidence="4" id="KW-1185">Reference proteome</keyword>
<name>K0YIJ2_9CORY</name>
<dbReference type="EMBL" id="AHAE01000005">
    <property type="protein sequence ID" value="EJZ82988.1"/>
    <property type="molecule type" value="Genomic_DNA"/>
</dbReference>
<dbReference type="Pfam" id="PF02272">
    <property type="entry name" value="DHHA1"/>
    <property type="match status" value="1"/>
</dbReference>
<dbReference type="InterPro" id="IPR001667">
    <property type="entry name" value="DDH_dom"/>
</dbReference>
<proteinExistence type="predicted"/>
<feature type="domain" description="DHHA1" evidence="2">
    <location>
        <begin position="262"/>
        <end position="342"/>
    </location>
</feature>
<reference evidence="3 4" key="1">
    <citation type="submission" date="2012-08" db="EMBL/GenBank/DDBJ databases">
        <title>The Genome Sequence of Turicella otitidis ATCC 51513.</title>
        <authorList>
            <consortium name="The Broad Institute Genome Sequencing Platform"/>
            <person name="Earl A."/>
            <person name="Ward D."/>
            <person name="Feldgarden M."/>
            <person name="Gevers D."/>
            <person name="Huys G."/>
            <person name="Walker B."/>
            <person name="Young S.K."/>
            <person name="Zeng Q."/>
            <person name="Gargeya S."/>
            <person name="Fitzgerald M."/>
            <person name="Haas B."/>
            <person name="Abouelleil A."/>
            <person name="Alvarado L."/>
            <person name="Arachchi H.M."/>
            <person name="Berlin A.M."/>
            <person name="Chapman S.B."/>
            <person name="Goldberg J."/>
            <person name="Griggs A."/>
            <person name="Gujja S."/>
            <person name="Hansen M."/>
            <person name="Howarth C."/>
            <person name="Imamovic A."/>
            <person name="Larimer J."/>
            <person name="McCowen C."/>
            <person name="Montmayeur A."/>
            <person name="Murphy C."/>
            <person name="Neiman D."/>
            <person name="Pearson M."/>
            <person name="Priest M."/>
            <person name="Roberts A."/>
            <person name="Saif S."/>
            <person name="Shea T."/>
            <person name="Sisk P."/>
            <person name="Sykes S."/>
            <person name="Wortman J."/>
            <person name="Nusbaum C."/>
            <person name="Birren B."/>
        </authorList>
    </citation>
    <scope>NUCLEOTIDE SEQUENCE [LARGE SCALE GENOMIC DNA]</scope>
    <source>
        <strain evidence="3 4">ATCC 51513</strain>
    </source>
</reference>
<dbReference type="Proteomes" id="UP000006078">
    <property type="component" value="Unassembled WGS sequence"/>
</dbReference>
<dbReference type="PANTHER" id="PTHR47618:SF1">
    <property type="entry name" value="BIFUNCTIONAL OLIGORIBONUCLEASE AND PAP PHOSPHATASE NRNA"/>
    <property type="match status" value="1"/>
</dbReference>
<sequence length="351" mass="36803">MSRPSLPDLSGAPEDYRGLAAGALPAVLDALVATESATIVAHRRPDADAIGSAVALGEGLRRRGVAVRVVIGQDERFAENLYTIPGAADIELTSRLPEAGCYVTVDCGSLERTGSLAADVERVASEAKAGGAPVVCLDHHSSNPGFGSVNFVAPDAESTTILVYDVLRGLSVDLDYRLAHALYAGLMTDTGSFKWGGERMHLIAAELMGFGLDVRRIAAELIDTSSITDLQMLGRVLAEATMLSIDGVSVAVLVADHQTVLGHSSAVVEKLADFVHSIEAADMGVVFKATGRDSWAVSLRSPELDVSELATRLGGGGHRRSAGYNTSGGREAVVDEFAVALRATVAPQRRR</sequence>
<dbReference type="HOGENOM" id="CLU_039720_0_0_11"/>